<evidence type="ECO:0000256" key="1">
    <source>
        <dbReference type="SAM" id="MobiDB-lite"/>
    </source>
</evidence>
<keyword evidence="2" id="KW-0812">Transmembrane</keyword>
<feature type="transmembrane region" description="Helical" evidence="2">
    <location>
        <begin position="432"/>
        <end position="453"/>
    </location>
</feature>
<evidence type="ECO:0000313" key="3">
    <source>
        <dbReference type="EMBL" id="KAA8543516.1"/>
    </source>
</evidence>
<feature type="transmembrane region" description="Helical" evidence="2">
    <location>
        <begin position="20"/>
        <end position="44"/>
    </location>
</feature>
<proteinExistence type="predicted"/>
<accession>A0A5J5BLI3</accession>
<name>A0A5J5BLI3_9ASTE</name>
<feature type="transmembrane region" description="Helical" evidence="2">
    <location>
        <begin position="50"/>
        <end position="71"/>
    </location>
</feature>
<protein>
    <submittedName>
        <fullName evidence="3">Uncharacterized protein</fullName>
    </submittedName>
</protein>
<reference evidence="3 4" key="1">
    <citation type="submission" date="2019-09" db="EMBL/GenBank/DDBJ databases">
        <title>A chromosome-level genome assembly of the Chinese tupelo Nyssa sinensis.</title>
        <authorList>
            <person name="Yang X."/>
            <person name="Kang M."/>
            <person name="Yang Y."/>
            <person name="Xiong H."/>
            <person name="Wang M."/>
            <person name="Zhang Z."/>
            <person name="Wang Z."/>
            <person name="Wu H."/>
            <person name="Ma T."/>
            <person name="Liu J."/>
            <person name="Xi Z."/>
        </authorList>
    </citation>
    <scope>NUCLEOTIDE SEQUENCE [LARGE SCALE GENOMIC DNA]</scope>
    <source>
        <strain evidence="3">J267</strain>
        <tissue evidence="3">Leaf</tissue>
    </source>
</reference>
<sequence>MSELCLSSKTKSTQFSSLLLSDFFLFCSFILSHPLYFSYFIFFSPYLLKLLSFLSPLFITTTLLLLALLTVSPSLIHDNSPPELSEPKVSFLLSTYHAVKERLQSKTGDESEDFHRFEGIEAYGIVFDTSIFDVRESPVEVLGLRSEENSFQALEAPVLNCLNEEKAVEIIQQEPTQLVLEGKSLEGLFKELDDFENIAYNVEEKKVEPPGTKSNKVEGHKEESSVRSGSEAVCNKISNITVLMEPVHLKISSDRTDNGGGVEYTSDFMESSRRLGDSNLGSYGSMRKEKEWNRTLACKLFEERRNVDGGEGMDLLWETYEVDSSKAKPKGNTKKKSKKKSEIDYYEDDDDEDLEEEMDGQLCCLQALKFSAGKMNLGMGRPNLVKISKAIKGLGWLHHVSRHGKKGNGFLLPLRLATIMAFFLAATNSFFALSLAFAGAAAAATLPVSFYTIDKVVMVLGWHKLVKANKILFFQLVI</sequence>
<dbReference type="PANTHER" id="PTHR36760">
    <property type="entry name" value="ACIDIC LEUCINE-RICH NUCLEAR PHOSPHOPROTEIN 32 FAMILY B PROTEIN"/>
    <property type="match status" value="1"/>
</dbReference>
<dbReference type="EMBL" id="CM018034">
    <property type="protein sequence ID" value="KAA8543516.1"/>
    <property type="molecule type" value="Genomic_DNA"/>
</dbReference>
<dbReference type="Proteomes" id="UP000325577">
    <property type="component" value="Linkage Group LG11"/>
</dbReference>
<gene>
    <name evidence="3" type="ORF">F0562_020989</name>
</gene>
<dbReference type="PANTHER" id="PTHR36760:SF1">
    <property type="entry name" value="ACIDIC LEUCINE-RICH NUCLEAR PHOSPHOPROTEIN 32 FAMILY B PROTEIN"/>
    <property type="match status" value="1"/>
</dbReference>
<dbReference type="AlphaFoldDB" id="A0A5J5BLI3"/>
<keyword evidence="2" id="KW-1133">Transmembrane helix</keyword>
<organism evidence="3 4">
    <name type="scientific">Nyssa sinensis</name>
    <dbReference type="NCBI Taxonomy" id="561372"/>
    <lineage>
        <taxon>Eukaryota</taxon>
        <taxon>Viridiplantae</taxon>
        <taxon>Streptophyta</taxon>
        <taxon>Embryophyta</taxon>
        <taxon>Tracheophyta</taxon>
        <taxon>Spermatophyta</taxon>
        <taxon>Magnoliopsida</taxon>
        <taxon>eudicotyledons</taxon>
        <taxon>Gunneridae</taxon>
        <taxon>Pentapetalae</taxon>
        <taxon>asterids</taxon>
        <taxon>Cornales</taxon>
        <taxon>Nyssaceae</taxon>
        <taxon>Nyssa</taxon>
    </lineage>
</organism>
<evidence type="ECO:0000256" key="2">
    <source>
        <dbReference type="SAM" id="Phobius"/>
    </source>
</evidence>
<keyword evidence="4" id="KW-1185">Reference proteome</keyword>
<feature type="region of interest" description="Disordered" evidence="1">
    <location>
        <begin position="206"/>
        <end position="228"/>
    </location>
</feature>
<dbReference type="OrthoDB" id="1939140at2759"/>
<feature type="compositionally biased region" description="Basic and acidic residues" evidence="1">
    <location>
        <begin position="215"/>
        <end position="225"/>
    </location>
</feature>
<evidence type="ECO:0000313" key="4">
    <source>
        <dbReference type="Proteomes" id="UP000325577"/>
    </source>
</evidence>
<keyword evidence="2" id="KW-0472">Membrane</keyword>